<dbReference type="GO" id="GO:0003676">
    <property type="term" value="F:nucleic acid binding"/>
    <property type="evidence" value="ECO:0007669"/>
    <property type="project" value="InterPro"/>
</dbReference>
<dbReference type="Proteomes" id="UP000186720">
    <property type="component" value="Unassembled WGS sequence"/>
</dbReference>
<protein>
    <recommendedName>
        <fullName evidence="5">Exonuclease domain-containing protein</fullName>
    </recommendedName>
</protein>
<evidence type="ECO:0000256" key="2">
    <source>
        <dbReference type="ARBA" id="ARBA00022801"/>
    </source>
</evidence>
<name>A0A1Q5ZUF0_9SPHI</name>
<evidence type="ECO:0000256" key="3">
    <source>
        <dbReference type="ARBA" id="ARBA00022839"/>
    </source>
</evidence>
<dbReference type="InterPro" id="IPR013520">
    <property type="entry name" value="Ribonucl_H"/>
</dbReference>
<dbReference type="EMBL" id="MPPL01000001">
    <property type="protein sequence ID" value="OKS85394.1"/>
    <property type="molecule type" value="Genomic_DNA"/>
</dbReference>
<comment type="caution">
    <text evidence="6">The sequence shown here is derived from an EMBL/GenBank/DDBJ whole genome shotgun (WGS) entry which is preliminary data.</text>
</comment>
<feature type="transmembrane region" description="Helical" evidence="4">
    <location>
        <begin position="222"/>
        <end position="241"/>
    </location>
</feature>
<evidence type="ECO:0000256" key="4">
    <source>
        <dbReference type="SAM" id="Phobius"/>
    </source>
</evidence>
<keyword evidence="4" id="KW-0812">Transmembrane</keyword>
<dbReference type="PANTHER" id="PTHR30231">
    <property type="entry name" value="DNA POLYMERASE III SUBUNIT EPSILON"/>
    <property type="match status" value="1"/>
</dbReference>
<evidence type="ECO:0000256" key="1">
    <source>
        <dbReference type="ARBA" id="ARBA00022722"/>
    </source>
</evidence>
<dbReference type="Gene3D" id="3.30.420.10">
    <property type="entry name" value="Ribonuclease H-like superfamily/Ribonuclease H"/>
    <property type="match status" value="1"/>
</dbReference>
<dbReference type="InterPro" id="IPR012337">
    <property type="entry name" value="RNaseH-like_sf"/>
</dbReference>
<keyword evidence="7" id="KW-1185">Reference proteome</keyword>
<dbReference type="GO" id="GO:0008408">
    <property type="term" value="F:3'-5' exonuclease activity"/>
    <property type="evidence" value="ECO:0007669"/>
    <property type="project" value="TreeGrafter"/>
</dbReference>
<dbReference type="OrthoDB" id="9804290at2"/>
<accession>A0A1Q5ZUF0</accession>
<dbReference type="GO" id="GO:0006259">
    <property type="term" value="P:DNA metabolic process"/>
    <property type="evidence" value="ECO:0007669"/>
    <property type="project" value="UniProtKB-ARBA"/>
</dbReference>
<organism evidence="6 7">
    <name type="scientific">Mucilaginibacter polytrichastri</name>
    <dbReference type="NCBI Taxonomy" id="1302689"/>
    <lineage>
        <taxon>Bacteria</taxon>
        <taxon>Pseudomonadati</taxon>
        <taxon>Bacteroidota</taxon>
        <taxon>Sphingobacteriia</taxon>
        <taxon>Sphingobacteriales</taxon>
        <taxon>Sphingobacteriaceae</taxon>
        <taxon>Mucilaginibacter</taxon>
    </lineage>
</organism>
<dbReference type="InterPro" id="IPR036397">
    <property type="entry name" value="RNaseH_sf"/>
</dbReference>
<dbReference type="PANTHER" id="PTHR30231:SF4">
    <property type="entry name" value="PROTEIN NEN2"/>
    <property type="match status" value="1"/>
</dbReference>
<proteinExistence type="predicted"/>
<dbReference type="STRING" id="1302689.RG47T_0840"/>
<dbReference type="AlphaFoldDB" id="A0A1Q5ZUF0"/>
<keyword evidence="4" id="KW-0472">Membrane</keyword>
<keyword evidence="3" id="KW-0269">Exonuclease</keyword>
<feature type="domain" description="Exonuclease" evidence="5">
    <location>
        <begin position="11"/>
        <end position="197"/>
    </location>
</feature>
<keyword evidence="4" id="KW-1133">Transmembrane helix</keyword>
<evidence type="ECO:0000259" key="5">
    <source>
        <dbReference type="SMART" id="SM00479"/>
    </source>
</evidence>
<evidence type="ECO:0000313" key="7">
    <source>
        <dbReference type="Proteomes" id="UP000186720"/>
    </source>
</evidence>
<evidence type="ECO:0000313" key="6">
    <source>
        <dbReference type="EMBL" id="OKS85394.1"/>
    </source>
</evidence>
<dbReference type="CDD" id="cd06127">
    <property type="entry name" value="DEDDh"/>
    <property type="match status" value="1"/>
</dbReference>
<dbReference type="SUPFAM" id="SSF53098">
    <property type="entry name" value="Ribonuclease H-like"/>
    <property type="match status" value="1"/>
</dbReference>
<keyword evidence="1" id="KW-0540">Nuclease</keyword>
<dbReference type="Pfam" id="PF00929">
    <property type="entry name" value="RNase_T"/>
    <property type="match status" value="1"/>
</dbReference>
<reference evidence="6 7" key="1">
    <citation type="submission" date="2016-11" db="EMBL/GenBank/DDBJ databases">
        <title>Whole Genome Sequencing of Mucilaginibacter polytrichastri RG4-7(T) isolated from the moss sample.</title>
        <authorList>
            <person name="Li Y."/>
        </authorList>
    </citation>
    <scope>NUCLEOTIDE SEQUENCE [LARGE SCALE GENOMIC DNA]</scope>
    <source>
        <strain evidence="6 7">RG4-7</strain>
    </source>
</reference>
<keyword evidence="2" id="KW-0378">Hydrolase</keyword>
<dbReference type="RefSeq" id="WP_074488244.1">
    <property type="nucleotide sequence ID" value="NZ_FPAM01000001.1"/>
</dbReference>
<sequence length="242" mass="27681">MPQNVITGNKYLLFIDTEASGLPLNWSLPYSEEGNWPQPIQVSWTIYDDQRKEIKKENRYIRNDHFHITEAAIAVHHLTTDFLSANGEKDIDVLDILAKDLETYQPLVIGHFIKLDYYVLGAAFFRAGLANPLEHLPIFCTMLASGNLTNNYTGRQLHLGELYTFLFYHELNNQHNALVDAEATAACFFEMKSRGELTSGNIIQQNKAADKWRDPTHNKRNYFSPLLLLALVSSLIIYTAYL</sequence>
<gene>
    <name evidence="6" type="ORF">RG47T_0840</name>
</gene>
<dbReference type="SMART" id="SM00479">
    <property type="entry name" value="EXOIII"/>
    <property type="match status" value="1"/>
</dbReference>